<accession>A0ABZ2NK13</accession>
<evidence type="ECO:0000259" key="6">
    <source>
        <dbReference type="Pfam" id="PF01979"/>
    </source>
</evidence>
<feature type="domain" description="Amidohydrolase-related" evidence="6">
    <location>
        <begin position="54"/>
        <end position="382"/>
    </location>
</feature>
<dbReference type="InterPro" id="IPR032466">
    <property type="entry name" value="Metal_Hydrolase"/>
</dbReference>
<keyword evidence="3 5" id="KW-0378">Hydrolase</keyword>
<gene>
    <name evidence="7" type="primary">nagA</name>
    <name evidence="7" type="ORF">WCV65_04290</name>
</gene>
<evidence type="ECO:0000256" key="1">
    <source>
        <dbReference type="ARBA" id="ARBA00010716"/>
    </source>
</evidence>
<evidence type="ECO:0000313" key="8">
    <source>
        <dbReference type="Proteomes" id="UP001377337"/>
    </source>
</evidence>
<evidence type="ECO:0000256" key="5">
    <source>
        <dbReference type="PIRNR" id="PIRNR038994"/>
    </source>
</evidence>
<keyword evidence="2" id="KW-0479">Metal-binding</keyword>
<dbReference type="InterPro" id="IPR006680">
    <property type="entry name" value="Amidohydro-rel"/>
</dbReference>
<evidence type="ECO:0000256" key="3">
    <source>
        <dbReference type="ARBA" id="ARBA00022801"/>
    </source>
</evidence>
<dbReference type="GO" id="GO:0008448">
    <property type="term" value="F:N-acetylglucosamine-6-phosphate deacetylase activity"/>
    <property type="evidence" value="ECO:0007669"/>
    <property type="project" value="UniProtKB-EC"/>
</dbReference>
<dbReference type="EC" id="3.5.1.25" evidence="7"/>
<dbReference type="Pfam" id="PF01979">
    <property type="entry name" value="Amidohydro_1"/>
    <property type="match status" value="1"/>
</dbReference>
<dbReference type="SUPFAM" id="SSF51338">
    <property type="entry name" value="Composite domain of metallo-dependent hydrolases"/>
    <property type="match status" value="1"/>
</dbReference>
<protein>
    <submittedName>
        <fullName evidence="7">N-acetylglucosamine-6-phosphate deacetylase</fullName>
        <ecNumber evidence="7">3.5.1.25</ecNumber>
    </submittedName>
</protein>
<comment type="similarity">
    <text evidence="1 5">Belongs to the metallo-dependent hydrolases superfamily. NagA family.</text>
</comment>
<evidence type="ECO:0000256" key="4">
    <source>
        <dbReference type="ARBA" id="ARBA00023277"/>
    </source>
</evidence>
<dbReference type="Gene3D" id="2.30.40.10">
    <property type="entry name" value="Urease, subunit C, domain 1"/>
    <property type="match status" value="1"/>
</dbReference>
<dbReference type="PIRSF" id="PIRSF038994">
    <property type="entry name" value="NagA"/>
    <property type="match status" value="1"/>
</dbReference>
<dbReference type="PANTHER" id="PTHR11113">
    <property type="entry name" value="N-ACETYLGLUCOSAMINE-6-PHOSPHATE DEACETYLASE"/>
    <property type="match status" value="1"/>
</dbReference>
<evidence type="ECO:0000313" key="7">
    <source>
        <dbReference type="EMBL" id="WXB97724.1"/>
    </source>
</evidence>
<dbReference type="PANTHER" id="PTHR11113:SF14">
    <property type="entry name" value="N-ACETYLGLUCOSAMINE-6-PHOSPHATE DEACETYLASE"/>
    <property type="match status" value="1"/>
</dbReference>
<dbReference type="CDD" id="cd00854">
    <property type="entry name" value="NagA"/>
    <property type="match status" value="1"/>
</dbReference>
<dbReference type="SUPFAM" id="SSF51556">
    <property type="entry name" value="Metallo-dependent hydrolases"/>
    <property type="match status" value="1"/>
</dbReference>
<dbReference type="Gene3D" id="3.20.20.140">
    <property type="entry name" value="Metal-dependent hydrolases"/>
    <property type="match status" value="1"/>
</dbReference>
<reference evidence="7 8" key="1">
    <citation type="submission" date="2024-02" db="EMBL/GenBank/DDBJ databases">
        <title>Seven novel Bacillus-like species.</title>
        <authorList>
            <person name="Liu G."/>
        </authorList>
    </citation>
    <scope>NUCLEOTIDE SEQUENCE [LARGE SCALE GENOMIC DNA]</scope>
    <source>
        <strain evidence="7 8">FJAT-52054</strain>
    </source>
</reference>
<sequence>MLAITHATVYAEFETFRPGYVLVKEGKVAEVGPMEKFQMHSGFVELKLSQTIELIPGMIDMHIHGAGGADAMDSEEEALTAMANQLVQEGTTAFLPTTMTSETQSIEKALTNIAVCMSRPSEGAEILGVHVEGPFLSPKRAGAQLPTHFLKPDVALFKHWQEKAAGAIKLVTMAPELEGGMELADHLTNTGVIPSIGHSDALFSEGERAANHGVRQATHLFNGMRGLHHREAGTAGFALLDPRIKCEIIADGVHVAPEMILLAYRLKGPEGMIMITDSMRAKGLENGVYDLGGQDVYVKDGKAELENGSLAGSVLKMNEAVQNMKRFTGCSMEDIVQMASVNPAKQLNIFDRKGSIKPGKDADLTALSKDGDVVLTICRGKIAYQKGGWA</sequence>
<dbReference type="InterPro" id="IPR003764">
    <property type="entry name" value="GlcNAc_6-P_deAcase"/>
</dbReference>
<keyword evidence="8" id="KW-1185">Reference proteome</keyword>
<proteinExistence type="inferred from homology"/>
<dbReference type="InterPro" id="IPR011059">
    <property type="entry name" value="Metal-dep_hydrolase_composite"/>
</dbReference>
<name>A0ABZ2NK13_9BACI</name>
<evidence type="ECO:0000256" key="2">
    <source>
        <dbReference type="ARBA" id="ARBA00022723"/>
    </source>
</evidence>
<organism evidence="7 8">
    <name type="scientific">Metabacillus sediminis</name>
    <dbReference type="NCBI Taxonomy" id="3117746"/>
    <lineage>
        <taxon>Bacteria</taxon>
        <taxon>Bacillati</taxon>
        <taxon>Bacillota</taxon>
        <taxon>Bacilli</taxon>
        <taxon>Bacillales</taxon>
        <taxon>Bacillaceae</taxon>
        <taxon>Metabacillus</taxon>
    </lineage>
</organism>
<dbReference type="Proteomes" id="UP001377337">
    <property type="component" value="Chromosome"/>
</dbReference>
<dbReference type="NCBIfam" id="TIGR00221">
    <property type="entry name" value="nagA"/>
    <property type="match status" value="1"/>
</dbReference>
<dbReference type="RefSeq" id="WP_338780364.1">
    <property type="nucleotide sequence ID" value="NZ_CP147407.1"/>
</dbReference>
<keyword evidence="4 5" id="KW-0119">Carbohydrate metabolism</keyword>
<dbReference type="EMBL" id="CP147407">
    <property type="protein sequence ID" value="WXB97724.1"/>
    <property type="molecule type" value="Genomic_DNA"/>
</dbReference>